<organism evidence="2 3">
    <name type="scientific">Sphagnum jensenii</name>
    <dbReference type="NCBI Taxonomy" id="128206"/>
    <lineage>
        <taxon>Eukaryota</taxon>
        <taxon>Viridiplantae</taxon>
        <taxon>Streptophyta</taxon>
        <taxon>Embryophyta</taxon>
        <taxon>Bryophyta</taxon>
        <taxon>Sphagnophytina</taxon>
        <taxon>Sphagnopsida</taxon>
        <taxon>Sphagnales</taxon>
        <taxon>Sphagnaceae</taxon>
        <taxon>Sphagnum</taxon>
    </lineage>
</organism>
<dbReference type="EMBL" id="OZ020106">
    <property type="protein sequence ID" value="CAK9258794.1"/>
    <property type="molecule type" value="Genomic_DNA"/>
</dbReference>
<sequence length="452" mass="49888">MPVVGVDHIACSCKRIAAQTFGSQMMALPVAAYSRGAPLCRFEDVVEVVLENSLVISPLSCCVKKIHSASLGSHRGVGQMGAASAPAAGEIIHSSCFLLHHSSWRVASESRFSARRTRRRTSPCFSAYEFVEGEDNSCVEAAALVGSGSSTVSTVGDQLGLGVVPTYWMVQIGEQCPAWNASNKLQDWVADFRNRRRWSLTRRLFLTLPMMTAFVLSAEMSLAAAPPAQTPSLGNSFLRTLGIGDSDIYYPREFEGIWNCYSTLTAVDTPQGEERADRKSLEFSRKQLGYTVEYKARFFPFQSKIIGDRLFTTLSLVESTIGKDVLRRGVWTPDKPNQITLELQNGLKVTNLVTKRSSEVTGPGQFDTSEFSRQVFDNGTIKDGPPTVKASQNFTRYRWDATNNPVSKIEAFQTVAMFPLPGEGMDVMDAMGMDKPITVYKYRVHFTRQSGS</sequence>
<proteinExistence type="predicted"/>
<dbReference type="Proteomes" id="UP001497444">
    <property type="component" value="Chromosome 11"/>
</dbReference>
<feature type="domain" description="DUF6816" evidence="1">
    <location>
        <begin position="242"/>
        <end position="449"/>
    </location>
</feature>
<name>A0ABP0VWW7_9BRYO</name>
<gene>
    <name evidence="2" type="ORF">CSSPJE1EN1_LOCUS4272</name>
</gene>
<reference evidence="2" key="1">
    <citation type="submission" date="2024-02" db="EMBL/GenBank/DDBJ databases">
        <authorList>
            <consortium name="ELIXIR-Norway"/>
            <consortium name="Elixir Norway"/>
        </authorList>
    </citation>
    <scope>NUCLEOTIDE SEQUENCE</scope>
</reference>
<evidence type="ECO:0000313" key="3">
    <source>
        <dbReference type="Proteomes" id="UP001497444"/>
    </source>
</evidence>
<protein>
    <recommendedName>
        <fullName evidence="1">DUF6816 domain-containing protein</fullName>
    </recommendedName>
</protein>
<evidence type="ECO:0000259" key="1">
    <source>
        <dbReference type="Pfam" id="PF20670"/>
    </source>
</evidence>
<dbReference type="InterPro" id="IPR049213">
    <property type="entry name" value="DUF6816"/>
</dbReference>
<dbReference type="Pfam" id="PF20670">
    <property type="entry name" value="DUF6816"/>
    <property type="match status" value="1"/>
</dbReference>
<evidence type="ECO:0000313" key="2">
    <source>
        <dbReference type="EMBL" id="CAK9258794.1"/>
    </source>
</evidence>
<keyword evidence="3" id="KW-1185">Reference proteome</keyword>
<accession>A0ABP0VWW7</accession>